<keyword evidence="3" id="KW-1185">Reference proteome</keyword>
<reference evidence="2 3" key="1">
    <citation type="submission" date="2019-01" db="EMBL/GenBank/DDBJ databases">
        <authorList>
            <person name="Chen W.-M."/>
        </authorList>
    </citation>
    <scope>NUCLEOTIDE SEQUENCE [LARGE SCALE GENOMIC DNA]</scope>
    <source>
        <strain evidence="2 3">FSY-9</strain>
    </source>
</reference>
<evidence type="ECO:0008006" key="4">
    <source>
        <dbReference type="Google" id="ProtNLM"/>
    </source>
</evidence>
<organism evidence="2 3">
    <name type="scientific">Novosphingobium umbonatum</name>
    <dbReference type="NCBI Taxonomy" id="1908524"/>
    <lineage>
        <taxon>Bacteria</taxon>
        <taxon>Pseudomonadati</taxon>
        <taxon>Pseudomonadota</taxon>
        <taxon>Alphaproteobacteria</taxon>
        <taxon>Sphingomonadales</taxon>
        <taxon>Sphingomonadaceae</taxon>
        <taxon>Novosphingobium</taxon>
    </lineage>
</organism>
<feature type="compositionally biased region" description="Acidic residues" evidence="1">
    <location>
        <begin position="690"/>
        <end position="703"/>
    </location>
</feature>
<dbReference type="EMBL" id="SACO01000009">
    <property type="protein sequence ID" value="RVU04333.1"/>
    <property type="molecule type" value="Genomic_DNA"/>
</dbReference>
<evidence type="ECO:0000256" key="1">
    <source>
        <dbReference type="SAM" id="MobiDB-lite"/>
    </source>
</evidence>
<dbReference type="AlphaFoldDB" id="A0A3S2Y609"/>
<dbReference type="OrthoDB" id="7876241at2"/>
<comment type="caution">
    <text evidence="2">The sequence shown here is derived from an EMBL/GenBank/DDBJ whole genome shotgun (WGS) entry which is preliminary data.</text>
</comment>
<sequence length="712" mass="80009">MTAMIIPFVGRQEFGADRNLVEFIAHARTYKFFHGPNAVNWDENSWDLRPFFSKASSNPPGLVVHFTNFDTARRGNRSADAVDLREPYLSAAKAMLVEHLRINKENGPGSMVSALRVIEKAFCDLGIMPNVGDITPCIIDRAQAILIEHYRDAWKYGRLIERLIVNVIAPAQITKLPISWKTSIAYKAPVRNDRVNSDGARGRVDKLPNLKAVFDLASVFHGSDYIPDQIVTGWFALAMFAPSRVTEVLGLPVNCETEMDGVYGLSWRPLKDGAAMTKFAVTPENAQIAKIAISRLKSIGEKSRIAHKWYEENPGQLYLPPGFEHLRGQPLTLWEAAQIMGRSMPIQQCSSADRALIRCGWTVDERRAHPERRLGRKYVLVTFASLQDYALRELPDSFPFIDPRNGLKGSDALFCLPDEVMRQGACTNHYIPRYFTYSQIKHELGSKPSGITVFSRNRLVDPETEEPWRMNTHQPRHLLNTLVQSKYLSQELIAFWSGRKSVKQNSSYNHVPQEAFIEAFLILDDAAPQDIKVVGPLAEKIEGRMRKESISRNTALRLEVGSTITTRYGLCRHDYSLMPCPKDKDCIRCGENTFIKGNAAHLKEAELQLAVVRNAAKLAQNAVEGGRYGAKRWVDLHNEKASRWQMAIDRMTDPAIEDGTLITLPPTLKPQTKAGLSAAIRAQEASADAEVAENNDFEDDDLLDLWPDGELN</sequence>
<accession>A0A3S2Y609</accession>
<dbReference type="Proteomes" id="UP000282837">
    <property type="component" value="Unassembled WGS sequence"/>
</dbReference>
<dbReference type="RefSeq" id="WP_127710058.1">
    <property type="nucleotide sequence ID" value="NZ_SACO01000009.1"/>
</dbReference>
<evidence type="ECO:0000313" key="3">
    <source>
        <dbReference type="Proteomes" id="UP000282837"/>
    </source>
</evidence>
<evidence type="ECO:0000313" key="2">
    <source>
        <dbReference type="EMBL" id="RVU04333.1"/>
    </source>
</evidence>
<gene>
    <name evidence="2" type="ORF">EOE18_12690</name>
</gene>
<feature type="region of interest" description="Disordered" evidence="1">
    <location>
        <begin position="687"/>
        <end position="712"/>
    </location>
</feature>
<protein>
    <recommendedName>
        <fullName evidence="4">Integrase</fullName>
    </recommendedName>
</protein>
<name>A0A3S2Y609_9SPHN</name>
<proteinExistence type="predicted"/>